<dbReference type="Pfam" id="PF06114">
    <property type="entry name" value="Peptidase_M78"/>
    <property type="match status" value="1"/>
</dbReference>
<evidence type="ECO:0000313" key="2">
    <source>
        <dbReference type="EMBL" id="ADH64769.1"/>
    </source>
</evidence>
<name>D7BDE9_ALLS1</name>
<feature type="domain" description="IrrE N-terminal-like" evidence="1">
    <location>
        <begin position="45"/>
        <end position="148"/>
    </location>
</feature>
<dbReference type="OrthoDB" id="9794834at2"/>
<proteinExistence type="predicted"/>
<dbReference type="EMBL" id="CP002042">
    <property type="protein sequence ID" value="ADH64769.1"/>
    <property type="molecule type" value="Genomic_DNA"/>
</dbReference>
<evidence type="ECO:0000313" key="3">
    <source>
        <dbReference type="Proteomes" id="UP000001916"/>
    </source>
</evidence>
<dbReference type="STRING" id="526227.Mesil_2929"/>
<keyword evidence="3" id="KW-1185">Reference proteome</keyword>
<gene>
    <name evidence="2" type="ordered locus">Mesil_2929</name>
</gene>
<dbReference type="PANTHER" id="PTHR43236:SF2">
    <property type="entry name" value="BLL0069 PROTEIN"/>
    <property type="match status" value="1"/>
</dbReference>
<accession>D7BDE9</accession>
<dbReference type="PANTHER" id="PTHR43236">
    <property type="entry name" value="ANTITOXIN HIGA1"/>
    <property type="match status" value="1"/>
</dbReference>
<dbReference type="HOGENOM" id="CLU_1052605_0_0_0"/>
<dbReference type="eggNOG" id="COG2856">
    <property type="taxonomic scope" value="Bacteria"/>
</dbReference>
<reference evidence="2 3" key="1">
    <citation type="journal article" date="2010" name="Stand. Genomic Sci.">
        <title>Complete genome sequence of Meiothermus silvanus type strain (VI-R2).</title>
        <authorList>
            <person name="Sikorski J."/>
            <person name="Tindall B.J."/>
            <person name="Lowry S."/>
            <person name="Lucas S."/>
            <person name="Nolan M."/>
            <person name="Copeland A."/>
            <person name="Glavina Del Rio T."/>
            <person name="Tice H."/>
            <person name="Cheng J.F."/>
            <person name="Han C."/>
            <person name="Pitluck S."/>
            <person name="Liolios K."/>
            <person name="Ivanova N."/>
            <person name="Mavromatis K."/>
            <person name="Mikhailova N."/>
            <person name="Pati A."/>
            <person name="Goodwin L."/>
            <person name="Chen A."/>
            <person name="Palaniappan K."/>
            <person name="Land M."/>
            <person name="Hauser L."/>
            <person name="Chang Y.J."/>
            <person name="Jeffries C.D."/>
            <person name="Rohde M."/>
            <person name="Goker M."/>
            <person name="Woyke T."/>
            <person name="Bristow J."/>
            <person name="Eisen J.A."/>
            <person name="Markowitz V."/>
            <person name="Hugenholtz P."/>
            <person name="Kyrpides N.C."/>
            <person name="Klenk H.P."/>
            <person name="Lapidus A."/>
        </authorList>
    </citation>
    <scope>NUCLEOTIDE SEQUENCE [LARGE SCALE GENOMIC DNA]</scope>
    <source>
        <strain evidence="3">ATCC 700542 / DSM 9946 / VI-R2</strain>
    </source>
</reference>
<protein>
    <recommendedName>
        <fullName evidence="1">IrrE N-terminal-like domain-containing protein</fullName>
    </recommendedName>
</protein>
<dbReference type="Gene3D" id="1.10.10.2910">
    <property type="match status" value="1"/>
</dbReference>
<dbReference type="InterPro" id="IPR010359">
    <property type="entry name" value="IrrE_HExxH"/>
</dbReference>
<sequence>MLRAKVRELARDYRKANAPLTPERLAKGIGASFEIAPIPTDGMFDFDRGRILIAEGQSLKRQRFTLAHEVMHYLIRHDENLLSDMHEEYAGDEFEETLEALCNLGAAEMLLPSENVKATLAKKGLRAKLIPDLAETHQVSEEVAAIALTDQAAHVLAVIAGGRPLKVLFSSRSEFFPARPAKNAEVPKDHALALTLATGLPFQGEAPLPKHQRPFLLDAYAKGGRVYGIYRTKPN</sequence>
<organism evidence="2 3">
    <name type="scientific">Allomeiothermus silvanus (strain ATCC 700542 / DSM 9946 / NBRC 106475 / NCIMB 13440 / VI-R2)</name>
    <name type="common">Thermus silvanus</name>
    <dbReference type="NCBI Taxonomy" id="526227"/>
    <lineage>
        <taxon>Bacteria</taxon>
        <taxon>Thermotogati</taxon>
        <taxon>Deinococcota</taxon>
        <taxon>Deinococci</taxon>
        <taxon>Thermales</taxon>
        <taxon>Thermaceae</taxon>
        <taxon>Allomeiothermus</taxon>
    </lineage>
</organism>
<dbReference type="RefSeq" id="WP_013159301.1">
    <property type="nucleotide sequence ID" value="NC_014212.1"/>
</dbReference>
<evidence type="ECO:0000259" key="1">
    <source>
        <dbReference type="Pfam" id="PF06114"/>
    </source>
</evidence>
<dbReference type="InterPro" id="IPR052345">
    <property type="entry name" value="Rad_response_metalloprotease"/>
</dbReference>
<dbReference type="KEGG" id="msv:Mesil_2929"/>
<dbReference type="Proteomes" id="UP000001916">
    <property type="component" value="Chromosome"/>
</dbReference>
<dbReference type="AlphaFoldDB" id="D7BDE9"/>